<evidence type="ECO:0000313" key="4">
    <source>
        <dbReference type="Proteomes" id="UP000094893"/>
    </source>
</evidence>
<dbReference type="OrthoDB" id="9099722at2"/>
<dbReference type="Pfam" id="PF14373">
    <property type="entry name" value="Imm_superinfect"/>
    <property type="match status" value="1"/>
</dbReference>
<evidence type="ECO:0008006" key="6">
    <source>
        <dbReference type="Google" id="ProtNLM"/>
    </source>
</evidence>
<dbReference type="EMBL" id="LWSA01000073">
    <property type="protein sequence ID" value="OCX74281.1"/>
    <property type="molecule type" value="Genomic_DNA"/>
</dbReference>
<dbReference type="EMBL" id="LWRY01000111">
    <property type="protein sequence ID" value="OCX72349.1"/>
    <property type="molecule type" value="Genomic_DNA"/>
</dbReference>
<accession>A0A1C2J377</accession>
<protein>
    <recommendedName>
        <fullName evidence="6">Superinfection immunity protein</fullName>
    </recommendedName>
</protein>
<evidence type="ECO:0000313" key="5">
    <source>
        <dbReference type="Proteomes" id="UP000095008"/>
    </source>
</evidence>
<keyword evidence="1" id="KW-0472">Membrane</keyword>
<keyword evidence="1" id="KW-0812">Transmembrane</keyword>
<organism evidence="2 5">
    <name type="scientific">Acidithiobacillus thiooxidans</name>
    <name type="common">Thiobacillus thiooxidans</name>
    <dbReference type="NCBI Taxonomy" id="930"/>
    <lineage>
        <taxon>Bacteria</taxon>
        <taxon>Pseudomonadati</taxon>
        <taxon>Pseudomonadota</taxon>
        <taxon>Acidithiobacillia</taxon>
        <taxon>Acidithiobacillales</taxon>
        <taxon>Acidithiobacillaceae</taxon>
        <taxon>Acidithiobacillus</taxon>
    </lineage>
</organism>
<gene>
    <name evidence="2" type="ORF">A6M23_09845</name>
    <name evidence="3" type="ORF">A6P07_06135</name>
</gene>
<dbReference type="InterPro" id="IPR016410">
    <property type="entry name" value="Phage_imm"/>
</dbReference>
<dbReference type="Proteomes" id="UP000094893">
    <property type="component" value="Unassembled WGS sequence"/>
</dbReference>
<dbReference type="Proteomes" id="UP000095008">
    <property type="component" value="Unassembled WGS sequence"/>
</dbReference>
<feature type="transmembrane region" description="Helical" evidence="1">
    <location>
        <begin position="12"/>
        <end position="35"/>
    </location>
</feature>
<sequence length="88" mass="10007">MLQWMTESPAGFVALLVVAFIVMLGVYLLPALLAWIMACPQRMTISLLNVFLGWTVFVWIAVLVWALASGKAERFDEDPVVRKEPWLR</sequence>
<proteinExistence type="predicted"/>
<evidence type="ECO:0000256" key="1">
    <source>
        <dbReference type="SAM" id="Phobius"/>
    </source>
</evidence>
<comment type="caution">
    <text evidence="2">The sequence shown here is derived from an EMBL/GenBank/DDBJ whole genome shotgun (WGS) entry which is preliminary data.</text>
</comment>
<feature type="transmembrane region" description="Helical" evidence="1">
    <location>
        <begin position="47"/>
        <end position="68"/>
    </location>
</feature>
<dbReference type="AlphaFoldDB" id="A0A1C2J377"/>
<evidence type="ECO:0000313" key="3">
    <source>
        <dbReference type="EMBL" id="OCX74281.1"/>
    </source>
</evidence>
<keyword evidence="1" id="KW-1133">Transmembrane helix</keyword>
<dbReference type="STRING" id="930.GCA_002079865_03405"/>
<name>A0A1C2J377_ACITH</name>
<keyword evidence="5" id="KW-1185">Reference proteome</keyword>
<evidence type="ECO:0000313" key="2">
    <source>
        <dbReference type="EMBL" id="OCX72349.1"/>
    </source>
</evidence>
<reference evidence="2 4" key="1">
    <citation type="journal article" date="2016" name="Int. J. Mol. Sci.">
        <title>Comparative genomics of the extreme acidophile Acidithiobacillus thiooxidans reveals intraspecific divergence and niche adaptation.</title>
        <authorList>
            <person name="Zhang X."/>
            <person name="Feng X."/>
            <person name="Tao J."/>
            <person name="Ma L."/>
            <person name="Xiao Y."/>
            <person name="Liang Y."/>
            <person name="Liu X."/>
            <person name="Yin H."/>
        </authorList>
    </citation>
    <scope>NUCLEOTIDE SEQUENCE [LARGE SCALE GENOMIC DNA]</scope>
    <source>
        <strain evidence="3 4">A02</strain>
        <strain evidence="2">DXS-W</strain>
    </source>
</reference>
<dbReference type="RefSeq" id="WP_010643038.1">
    <property type="nucleotide sequence ID" value="NZ_JABBDT010000081.1"/>
</dbReference>